<reference evidence="3" key="1">
    <citation type="journal article" date="2019" name="Sci. Rep.">
        <title>Draft genome of Tanacetum cinerariifolium, the natural source of mosquito coil.</title>
        <authorList>
            <person name="Yamashiro T."/>
            <person name="Shiraishi A."/>
            <person name="Satake H."/>
            <person name="Nakayama K."/>
        </authorList>
    </citation>
    <scope>NUCLEOTIDE SEQUENCE</scope>
</reference>
<evidence type="ECO:0000256" key="2">
    <source>
        <dbReference type="SAM" id="MobiDB-lite"/>
    </source>
</evidence>
<feature type="region of interest" description="Disordered" evidence="2">
    <location>
        <begin position="541"/>
        <end position="583"/>
    </location>
</feature>
<feature type="compositionally biased region" description="Basic residues" evidence="2">
    <location>
        <begin position="207"/>
        <end position="218"/>
    </location>
</feature>
<feature type="compositionally biased region" description="Basic residues" evidence="2">
    <location>
        <begin position="550"/>
        <end position="562"/>
    </location>
</feature>
<feature type="region of interest" description="Disordered" evidence="2">
    <location>
        <begin position="448"/>
        <end position="472"/>
    </location>
</feature>
<feature type="region of interest" description="Disordered" evidence="2">
    <location>
        <begin position="201"/>
        <end position="261"/>
    </location>
</feature>
<accession>A0A699J310</accession>
<feature type="coiled-coil region" evidence="1">
    <location>
        <begin position="268"/>
        <end position="309"/>
    </location>
</feature>
<protein>
    <recommendedName>
        <fullName evidence="4">Xylulose kinase-1</fullName>
    </recommendedName>
</protein>
<proteinExistence type="predicted"/>
<evidence type="ECO:0000256" key="1">
    <source>
        <dbReference type="SAM" id="Coils"/>
    </source>
</evidence>
<feature type="compositionally biased region" description="Basic and acidic residues" evidence="2">
    <location>
        <begin position="565"/>
        <end position="583"/>
    </location>
</feature>
<dbReference type="EMBL" id="BKCJ010364114">
    <property type="protein sequence ID" value="GFA06910.1"/>
    <property type="molecule type" value="Genomic_DNA"/>
</dbReference>
<feature type="compositionally biased region" description="Polar residues" evidence="2">
    <location>
        <begin position="457"/>
        <end position="472"/>
    </location>
</feature>
<dbReference type="AlphaFoldDB" id="A0A699J310"/>
<feature type="compositionally biased region" description="Polar residues" evidence="2">
    <location>
        <begin position="243"/>
        <end position="260"/>
    </location>
</feature>
<gene>
    <name evidence="3" type="ORF">Tci_578882</name>
</gene>
<sequence length="671" mass="77236">MVAFLAKPIESEGFEQIIDFLNANPIKYALTINPTVYTLCIKQFWATAKAKDLKFRDEGGVDCLSNKVILEQLTLMGVKTTTWNEFSSTMASAIICLATNQKFNFSKYIFESMVKHLDTGNKFLMYPRFMQVFLDKQVDGMSKHNAIYLIPSHTKKVFGNMKRVGKDFSGKETPLFLTMLVQAQADKNSTMPSAPQHILIIQPITSKHQKKQKPRKPRRQDPEETQPSSPITNIADEALNEENVPTKSNDPPLSRVNTLGSREDSLKLKELMEIYTKMQQRVIDLENTKTVQAKKISSLKKKAKRLEKKRRSRTHGLKRLYKIGLSARVKSSAKEQSLGEDDASKQERNIADIDAYAKITLVNETTEDQERINDEEMFDTYVFNDEEMFAESVVVTEQAKEIVADKDLINDIALAKAFMKIKSTKPKADKVVVQEQELDTATPTTAVTATGTRPKENSNVMQKPSETPTTTTIPLSLKVHDKRKAQLIEDENLAWDNVQAMIDTYYELAVRLQEEEKGDLTIEEKLRLFVELMDKRKKHFAKLRAEKQRRNPLTKAQKRNQISKRAGDKLDQERSKKQKVEDDKESEELKRCLEIILDGNSQMYLTFSKMLKNFDKEDLKVLWRLVKYRFVKTKPVDDMDSFLLHTLKTMFEHQVEDIVWKNQQGLTKVKN</sequence>
<organism evidence="3">
    <name type="scientific">Tanacetum cinerariifolium</name>
    <name type="common">Dalmatian daisy</name>
    <name type="synonym">Chrysanthemum cinerariifolium</name>
    <dbReference type="NCBI Taxonomy" id="118510"/>
    <lineage>
        <taxon>Eukaryota</taxon>
        <taxon>Viridiplantae</taxon>
        <taxon>Streptophyta</taxon>
        <taxon>Embryophyta</taxon>
        <taxon>Tracheophyta</taxon>
        <taxon>Spermatophyta</taxon>
        <taxon>Magnoliopsida</taxon>
        <taxon>eudicotyledons</taxon>
        <taxon>Gunneridae</taxon>
        <taxon>Pentapetalae</taxon>
        <taxon>asterids</taxon>
        <taxon>campanulids</taxon>
        <taxon>Asterales</taxon>
        <taxon>Asteraceae</taxon>
        <taxon>Asteroideae</taxon>
        <taxon>Anthemideae</taxon>
        <taxon>Anthemidinae</taxon>
        <taxon>Tanacetum</taxon>
    </lineage>
</organism>
<comment type="caution">
    <text evidence="3">The sequence shown here is derived from an EMBL/GenBank/DDBJ whole genome shotgun (WGS) entry which is preliminary data.</text>
</comment>
<name>A0A699J310_TANCI</name>
<evidence type="ECO:0000313" key="3">
    <source>
        <dbReference type="EMBL" id="GFA06910.1"/>
    </source>
</evidence>
<evidence type="ECO:0008006" key="4">
    <source>
        <dbReference type="Google" id="ProtNLM"/>
    </source>
</evidence>
<keyword evidence="1" id="KW-0175">Coiled coil</keyword>